<sequence>MPPTPRSRALRPQALALSLAALLPSLSLAQQQDASTQGPAPGASDDSREAVELDQVVVTAQKRVTNLQQTPISVSVADAEALKDRKIISLGNLADGAIPSLRVTPFATRSSALNIGIRGIGAAADANQPARDAGVGVYVDGVFLGRSQGLGAMLYDVERIEVLKGPQGTLFGRNTEGGAISIVTRQPTGELGGSLTAGMSNYGGYNTGLHLDLPKVGEVSFKLDAVQAKRDGTTDNPMPGQKDFNAYSKRGGRLSALWQPSAGFSALYAYDNAYDATTPYHTQLLVAGPYASPLQKAGASTDRRDSAILGGPQRPNVGRTDGHLLNLSWDLSDALTLKSISSYRELEQGQFDMGLIDAISTYSGAGRPFARYSLAQVYQHQYSQEFQLIGNTAQVEYLAGAFYYHEAAGDNAQTPNMLVWGPGGNSYTLNPATNPLDLRKVTIDRASKAWTDSLGLFGQATWTPASLERLHLTAGGRFTRDDKNGRLYIVNGAGTGLRFDDAWSRFDPMVNIAYDLGAQAMVYAKYSTGFKAGGANSRSTNYTAFDPEEVTAYELGLKSQFWDSRGRFNLALFDATVEHKQVDFTLPFDPNSGVTRTTAVTTNALGKVQSRGAELEFSLMPVENLTLRLSHAYTDIDALRTVDPFGAGVQVTVQPLLAPKNASSLAVDYLVPLANASALKFHLDGNWSDGFYTSEYDQTLTDRSTVVNARVALVDVPMGSGGATAEFSLWSRNLLDEQHLFYKLNSAALGQTGIFNDPRTFGLDVTVHF</sequence>
<dbReference type="InterPro" id="IPR000531">
    <property type="entry name" value="Beta-barrel_TonB"/>
</dbReference>
<dbReference type="RefSeq" id="WP_306996021.1">
    <property type="nucleotide sequence ID" value="NZ_JAUTBB010000001.1"/>
</dbReference>
<evidence type="ECO:0000256" key="13">
    <source>
        <dbReference type="SAM" id="MobiDB-lite"/>
    </source>
</evidence>
<evidence type="ECO:0000259" key="15">
    <source>
        <dbReference type="Pfam" id="PF00593"/>
    </source>
</evidence>
<dbReference type="InterPro" id="IPR039426">
    <property type="entry name" value="TonB-dep_rcpt-like"/>
</dbReference>
<comment type="caution">
    <text evidence="17">The sequence shown here is derived from an EMBL/GenBank/DDBJ whole genome shotgun (WGS) entry which is preliminary data.</text>
</comment>
<keyword evidence="4" id="KW-0410">Iron transport</keyword>
<dbReference type="SUPFAM" id="SSF56935">
    <property type="entry name" value="Porins"/>
    <property type="match status" value="1"/>
</dbReference>
<evidence type="ECO:0000256" key="14">
    <source>
        <dbReference type="SAM" id="SignalP"/>
    </source>
</evidence>
<comment type="similarity">
    <text evidence="11 12">Belongs to the TonB-dependent receptor family.</text>
</comment>
<name>A0AAW8GB01_9GAMM</name>
<dbReference type="InterPro" id="IPR012910">
    <property type="entry name" value="Plug_dom"/>
</dbReference>
<evidence type="ECO:0000256" key="5">
    <source>
        <dbReference type="ARBA" id="ARBA00022692"/>
    </source>
</evidence>
<keyword evidence="9 11" id="KW-0472">Membrane</keyword>
<evidence type="ECO:0000256" key="11">
    <source>
        <dbReference type="PROSITE-ProRule" id="PRU01360"/>
    </source>
</evidence>
<keyword evidence="17" id="KW-0675">Receptor</keyword>
<keyword evidence="8 12" id="KW-0798">TonB box</keyword>
<feature type="chain" id="PRO_5043432013" evidence="14">
    <location>
        <begin position="30"/>
        <end position="769"/>
    </location>
</feature>
<gene>
    <name evidence="17" type="ORF">QE383_000512</name>
</gene>
<keyword evidence="3 11" id="KW-1134">Transmembrane beta strand</keyword>
<dbReference type="GO" id="GO:0006826">
    <property type="term" value="P:iron ion transport"/>
    <property type="evidence" value="ECO:0007669"/>
    <property type="project" value="UniProtKB-KW"/>
</dbReference>
<dbReference type="AlphaFoldDB" id="A0AAW8GB01"/>
<protein>
    <submittedName>
        <fullName evidence="17">Iron complex outermembrane receptor protein</fullName>
    </submittedName>
</protein>
<evidence type="ECO:0000256" key="12">
    <source>
        <dbReference type="RuleBase" id="RU003357"/>
    </source>
</evidence>
<dbReference type="Pfam" id="PF07715">
    <property type="entry name" value="Plug"/>
    <property type="match status" value="1"/>
</dbReference>
<dbReference type="Gene3D" id="2.40.170.20">
    <property type="entry name" value="TonB-dependent receptor, beta-barrel domain"/>
    <property type="match status" value="1"/>
</dbReference>
<evidence type="ECO:0000313" key="17">
    <source>
        <dbReference type="EMBL" id="MDQ1118204.1"/>
    </source>
</evidence>
<dbReference type="Proteomes" id="UP001234354">
    <property type="component" value="Unassembled WGS sequence"/>
</dbReference>
<evidence type="ECO:0000256" key="10">
    <source>
        <dbReference type="ARBA" id="ARBA00023237"/>
    </source>
</evidence>
<reference evidence="17" key="1">
    <citation type="submission" date="2023-07" db="EMBL/GenBank/DDBJ databases">
        <title>Functional and genomic diversity of the sorghum phyllosphere microbiome.</title>
        <authorList>
            <person name="Shade A."/>
        </authorList>
    </citation>
    <scope>NUCLEOTIDE SEQUENCE</scope>
    <source>
        <strain evidence="17">SORGH_AS_0908</strain>
    </source>
</reference>
<dbReference type="PANTHER" id="PTHR32552">
    <property type="entry name" value="FERRICHROME IRON RECEPTOR-RELATED"/>
    <property type="match status" value="1"/>
</dbReference>
<proteinExistence type="inferred from homology"/>
<feature type="signal peptide" evidence="14">
    <location>
        <begin position="1"/>
        <end position="29"/>
    </location>
</feature>
<dbReference type="GO" id="GO:0009279">
    <property type="term" value="C:cell outer membrane"/>
    <property type="evidence" value="ECO:0007669"/>
    <property type="project" value="UniProtKB-SubCell"/>
</dbReference>
<evidence type="ECO:0000256" key="3">
    <source>
        <dbReference type="ARBA" id="ARBA00022452"/>
    </source>
</evidence>
<dbReference type="EMBL" id="JAUTBB010000001">
    <property type="protein sequence ID" value="MDQ1118204.1"/>
    <property type="molecule type" value="Genomic_DNA"/>
</dbReference>
<feature type="domain" description="TonB-dependent receptor-like beta-barrel" evidence="15">
    <location>
        <begin position="281"/>
        <end position="711"/>
    </location>
</feature>
<evidence type="ECO:0000256" key="4">
    <source>
        <dbReference type="ARBA" id="ARBA00022496"/>
    </source>
</evidence>
<accession>A0AAW8GB01</accession>
<evidence type="ECO:0000259" key="16">
    <source>
        <dbReference type="Pfam" id="PF07715"/>
    </source>
</evidence>
<keyword evidence="10 11" id="KW-0998">Cell outer membrane</keyword>
<evidence type="ECO:0000313" key="18">
    <source>
        <dbReference type="Proteomes" id="UP001234354"/>
    </source>
</evidence>
<keyword evidence="2 11" id="KW-0813">Transport</keyword>
<keyword evidence="5 11" id="KW-0812">Transmembrane</keyword>
<evidence type="ECO:0000256" key="7">
    <source>
        <dbReference type="ARBA" id="ARBA00023065"/>
    </source>
</evidence>
<evidence type="ECO:0000256" key="8">
    <source>
        <dbReference type="ARBA" id="ARBA00023077"/>
    </source>
</evidence>
<evidence type="ECO:0000256" key="9">
    <source>
        <dbReference type="ARBA" id="ARBA00023136"/>
    </source>
</evidence>
<feature type="domain" description="TonB-dependent receptor plug" evidence="16">
    <location>
        <begin position="67"/>
        <end position="179"/>
    </location>
</feature>
<keyword evidence="7" id="KW-0406">Ion transport</keyword>
<organism evidence="17 18">
    <name type="scientific">Pseudoxanthomonas winnipegensis</name>
    <dbReference type="NCBI Taxonomy" id="2480810"/>
    <lineage>
        <taxon>Bacteria</taxon>
        <taxon>Pseudomonadati</taxon>
        <taxon>Pseudomonadota</taxon>
        <taxon>Gammaproteobacteria</taxon>
        <taxon>Lysobacterales</taxon>
        <taxon>Lysobacteraceae</taxon>
        <taxon>Pseudoxanthomonas</taxon>
    </lineage>
</organism>
<dbReference type="InterPro" id="IPR036942">
    <property type="entry name" value="Beta-barrel_TonB_sf"/>
</dbReference>
<evidence type="ECO:0000256" key="2">
    <source>
        <dbReference type="ARBA" id="ARBA00022448"/>
    </source>
</evidence>
<dbReference type="PROSITE" id="PS52016">
    <property type="entry name" value="TONB_DEPENDENT_REC_3"/>
    <property type="match status" value="1"/>
</dbReference>
<dbReference type="Pfam" id="PF00593">
    <property type="entry name" value="TonB_dep_Rec_b-barrel"/>
    <property type="match status" value="1"/>
</dbReference>
<dbReference type="PANTHER" id="PTHR32552:SF81">
    <property type="entry name" value="TONB-DEPENDENT OUTER MEMBRANE RECEPTOR"/>
    <property type="match status" value="1"/>
</dbReference>
<evidence type="ECO:0000256" key="1">
    <source>
        <dbReference type="ARBA" id="ARBA00004571"/>
    </source>
</evidence>
<feature type="region of interest" description="Disordered" evidence="13">
    <location>
        <begin position="30"/>
        <end position="49"/>
    </location>
</feature>
<evidence type="ECO:0000256" key="6">
    <source>
        <dbReference type="ARBA" id="ARBA00023004"/>
    </source>
</evidence>
<keyword evidence="6" id="KW-0408">Iron</keyword>
<comment type="subcellular location">
    <subcellularLocation>
        <location evidence="1 11">Cell outer membrane</location>
        <topology evidence="1 11">Multi-pass membrane protein</topology>
    </subcellularLocation>
</comment>
<keyword evidence="14" id="KW-0732">Signal</keyword>